<dbReference type="Pfam" id="PF14529">
    <property type="entry name" value="Exo_endo_phos_2"/>
    <property type="match status" value="1"/>
</dbReference>
<accession>A0ABQ8TIK0</accession>
<dbReference type="InterPro" id="IPR005135">
    <property type="entry name" value="Endo/exonuclease/phosphatase"/>
</dbReference>
<dbReference type="SUPFAM" id="SSF56219">
    <property type="entry name" value="DNase I-like"/>
    <property type="match status" value="1"/>
</dbReference>
<feature type="domain" description="Endonuclease/exonuclease/phosphatase" evidence="1">
    <location>
        <begin position="2"/>
        <end position="95"/>
    </location>
</feature>
<protein>
    <recommendedName>
        <fullName evidence="1">Endonuclease/exonuclease/phosphatase domain-containing protein</fullName>
    </recommendedName>
</protein>
<dbReference type="Proteomes" id="UP001148838">
    <property type="component" value="Unassembled WGS sequence"/>
</dbReference>
<dbReference type="InterPro" id="IPR036691">
    <property type="entry name" value="Endo/exonu/phosph_ase_sf"/>
</dbReference>
<evidence type="ECO:0000313" key="3">
    <source>
        <dbReference type="Proteomes" id="UP001148838"/>
    </source>
</evidence>
<organism evidence="2 3">
    <name type="scientific">Periplaneta americana</name>
    <name type="common">American cockroach</name>
    <name type="synonym">Blatta americana</name>
    <dbReference type="NCBI Taxonomy" id="6978"/>
    <lineage>
        <taxon>Eukaryota</taxon>
        <taxon>Metazoa</taxon>
        <taxon>Ecdysozoa</taxon>
        <taxon>Arthropoda</taxon>
        <taxon>Hexapoda</taxon>
        <taxon>Insecta</taxon>
        <taxon>Pterygota</taxon>
        <taxon>Neoptera</taxon>
        <taxon>Polyneoptera</taxon>
        <taxon>Dictyoptera</taxon>
        <taxon>Blattodea</taxon>
        <taxon>Blattoidea</taxon>
        <taxon>Blattidae</taxon>
        <taxon>Blattinae</taxon>
        <taxon>Periplaneta</taxon>
    </lineage>
</organism>
<name>A0ABQ8TIK0_PERAM</name>
<evidence type="ECO:0000313" key="2">
    <source>
        <dbReference type="EMBL" id="KAJ4446439.1"/>
    </source>
</evidence>
<sequence length="249" mass="28823">MSVLSGYYQPECTAQEIIEDLTEVFNKIKNQQPVIGAGDFNCRIDKGNQKARMLINCIVEEGFTLLNNPNEPTYICHNGRSTIDLIFWNSWLETESIKILPWFDAECHLERTAVLRSLHQARKSGNLQNLEQYTGTRRKYKNLLKRKGETHLKEASRRLIEDARDNSYAVLKPRKQMFASALQIDSWEQHFAQILNQRQLGKEPDAEQQPQPITFPEITIRELISAIKDLKNRKAAGPDLIYNEHLKQS</sequence>
<keyword evidence="3" id="KW-1185">Reference proteome</keyword>
<proteinExistence type="predicted"/>
<evidence type="ECO:0000259" key="1">
    <source>
        <dbReference type="Pfam" id="PF14529"/>
    </source>
</evidence>
<gene>
    <name evidence="2" type="ORF">ANN_13135</name>
</gene>
<comment type="caution">
    <text evidence="2">The sequence shown here is derived from an EMBL/GenBank/DDBJ whole genome shotgun (WGS) entry which is preliminary data.</text>
</comment>
<dbReference type="EMBL" id="JAJSOF020000009">
    <property type="protein sequence ID" value="KAJ4446439.1"/>
    <property type="molecule type" value="Genomic_DNA"/>
</dbReference>
<dbReference type="Gene3D" id="3.60.10.10">
    <property type="entry name" value="Endonuclease/exonuclease/phosphatase"/>
    <property type="match status" value="1"/>
</dbReference>
<reference evidence="2 3" key="1">
    <citation type="journal article" date="2022" name="Allergy">
        <title>Genome assembly and annotation of Periplaneta americana reveal a comprehensive cockroach allergen profile.</title>
        <authorList>
            <person name="Wang L."/>
            <person name="Xiong Q."/>
            <person name="Saelim N."/>
            <person name="Wang L."/>
            <person name="Nong W."/>
            <person name="Wan A.T."/>
            <person name="Shi M."/>
            <person name="Liu X."/>
            <person name="Cao Q."/>
            <person name="Hui J.H.L."/>
            <person name="Sookrung N."/>
            <person name="Leung T.F."/>
            <person name="Tungtrongchitr A."/>
            <person name="Tsui S.K.W."/>
        </authorList>
    </citation>
    <scope>NUCLEOTIDE SEQUENCE [LARGE SCALE GENOMIC DNA]</scope>
    <source>
        <strain evidence="2">PWHHKU_190912</strain>
    </source>
</reference>